<feature type="transmembrane region" description="Helical" evidence="4">
    <location>
        <begin position="282"/>
        <end position="299"/>
    </location>
</feature>
<dbReference type="InterPro" id="IPR036259">
    <property type="entry name" value="MFS_trans_sf"/>
</dbReference>
<name>A0AAW8J8H7_9GAMM</name>
<dbReference type="RefSeq" id="WP_308981692.1">
    <property type="nucleotide sequence ID" value="NZ_JAVIDL010000022.1"/>
</dbReference>
<evidence type="ECO:0000313" key="6">
    <source>
        <dbReference type="EMBL" id="MDQ8936357.1"/>
    </source>
</evidence>
<dbReference type="AlphaFoldDB" id="A0AAW8J8H7"/>
<organism evidence="6 7">
    <name type="scientific">Acinetobacter rudis</name>
    <dbReference type="NCBI Taxonomy" id="632955"/>
    <lineage>
        <taxon>Bacteria</taxon>
        <taxon>Pseudomonadati</taxon>
        <taxon>Pseudomonadota</taxon>
        <taxon>Gammaproteobacteria</taxon>
        <taxon>Moraxellales</taxon>
        <taxon>Moraxellaceae</taxon>
        <taxon>Acinetobacter</taxon>
    </lineage>
</organism>
<evidence type="ECO:0000256" key="4">
    <source>
        <dbReference type="SAM" id="Phobius"/>
    </source>
</evidence>
<keyword evidence="1 4" id="KW-0812">Transmembrane</keyword>
<feature type="transmembrane region" description="Helical" evidence="4">
    <location>
        <begin position="250"/>
        <end position="273"/>
    </location>
</feature>
<keyword evidence="3 4" id="KW-0472">Membrane</keyword>
<evidence type="ECO:0000313" key="7">
    <source>
        <dbReference type="Proteomes" id="UP001243844"/>
    </source>
</evidence>
<keyword evidence="2 4" id="KW-1133">Transmembrane helix</keyword>
<feature type="transmembrane region" description="Helical" evidence="4">
    <location>
        <begin position="212"/>
        <end position="230"/>
    </location>
</feature>
<dbReference type="GO" id="GO:0022857">
    <property type="term" value="F:transmembrane transporter activity"/>
    <property type="evidence" value="ECO:0007669"/>
    <property type="project" value="InterPro"/>
</dbReference>
<dbReference type="PROSITE" id="PS50850">
    <property type="entry name" value="MFS"/>
    <property type="match status" value="1"/>
</dbReference>
<dbReference type="PANTHER" id="PTHR23537">
    <property type="match status" value="1"/>
</dbReference>
<comment type="caution">
    <text evidence="6">The sequence shown here is derived from an EMBL/GenBank/DDBJ whole genome shotgun (WGS) entry which is preliminary data.</text>
</comment>
<gene>
    <name evidence="6" type="ORF">RFH47_11580</name>
</gene>
<feature type="domain" description="Major facilitator superfamily (MFS) profile" evidence="5">
    <location>
        <begin position="9"/>
        <end position="394"/>
    </location>
</feature>
<dbReference type="GO" id="GO:0005886">
    <property type="term" value="C:plasma membrane"/>
    <property type="evidence" value="ECO:0007669"/>
    <property type="project" value="TreeGrafter"/>
</dbReference>
<dbReference type="PANTHER" id="PTHR23537:SF1">
    <property type="entry name" value="SUGAR TRANSPORTER"/>
    <property type="match status" value="1"/>
</dbReference>
<dbReference type="Gene3D" id="1.20.1250.20">
    <property type="entry name" value="MFS general substrate transporter like domains"/>
    <property type="match status" value="2"/>
</dbReference>
<dbReference type="InterPro" id="IPR010645">
    <property type="entry name" value="MFS_4"/>
</dbReference>
<protein>
    <submittedName>
        <fullName evidence="6">YbfB/YjiJ family MFS transporter</fullName>
    </submittedName>
</protein>
<feature type="transmembrane region" description="Helical" evidence="4">
    <location>
        <begin position="43"/>
        <end position="68"/>
    </location>
</feature>
<feature type="transmembrane region" description="Helical" evidence="4">
    <location>
        <begin position="80"/>
        <end position="99"/>
    </location>
</feature>
<dbReference type="EMBL" id="JAVIDL010000022">
    <property type="protein sequence ID" value="MDQ8936357.1"/>
    <property type="molecule type" value="Genomic_DNA"/>
</dbReference>
<evidence type="ECO:0000256" key="3">
    <source>
        <dbReference type="ARBA" id="ARBA00023136"/>
    </source>
</evidence>
<feature type="transmembrane region" description="Helical" evidence="4">
    <location>
        <begin position="305"/>
        <end position="327"/>
    </location>
</feature>
<sequence>MNANAMTNFQRLSIIALCTTSLGIGILRFAYTALMPMTIDQHWWNTAFANDLANANLVGYFIGAILSIKFISETWVSRSLALAAIFGCLSLLSCGISTLPDLWYLFWRLVSGVSGGLLMVLGPSYSLKRVSVERKYQLSLIAFSGIGLGVLLTTTLLPQLGEYGVAVAWYALAAIGLVLTIILITLLKPLRQTNIPNSTHTITDAALTPKQYYIVILVILTYFMSAIGYIPHSIYWVDFVVHHLNHSQNFANMLWMVYGLGSVFGAITTYLCLKRWTSYSTLWRLYFVYAAVVALPAFWTQTPILIVSSFFGGLLNPATVSLTATLLSELVPTSLQRQIWGIAVVVFAIAQFSAGFIFTYLLQHALPYPQIYLIAAVILAVAVILGLLLVQKLAQPHHHSGG</sequence>
<evidence type="ECO:0000256" key="2">
    <source>
        <dbReference type="ARBA" id="ARBA00022989"/>
    </source>
</evidence>
<reference evidence="6" key="1">
    <citation type="submission" date="2023-08" db="EMBL/GenBank/DDBJ databases">
        <title>Emergence of clinically-relevant ST2 carbapenem-resistant Acinetobacter baumannii strains in hospital sewages in Zhejiang, East of China.</title>
        <authorList>
            <person name="Kaichao C."/>
            <person name="Zhang R."/>
        </authorList>
    </citation>
    <scope>NUCLEOTIDE SEQUENCE</scope>
    <source>
        <strain evidence="6">M-RB-37</strain>
    </source>
</reference>
<feature type="transmembrane region" description="Helical" evidence="4">
    <location>
        <begin position="138"/>
        <end position="161"/>
    </location>
</feature>
<feature type="transmembrane region" description="Helical" evidence="4">
    <location>
        <begin position="12"/>
        <end position="31"/>
    </location>
</feature>
<evidence type="ECO:0000259" key="5">
    <source>
        <dbReference type="PROSITE" id="PS50850"/>
    </source>
</evidence>
<dbReference type="Pfam" id="PF06779">
    <property type="entry name" value="MFS_4"/>
    <property type="match status" value="1"/>
</dbReference>
<dbReference type="InterPro" id="IPR020846">
    <property type="entry name" value="MFS_dom"/>
</dbReference>
<proteinExistence type="predicted"/>
<feature type="transmembrane region" description="Helical" evidence="4">
    <location>
        <begin position="105"/>
        <end position="126"/>
    </location>
</feature>
<feature type="transmembrane region" description="Helical" evidence="4">
    <location>
        <begin position="167"/>
        <end position="187"/>
    </location>
</feature>
<accession>A0AAW8J8H7</accession>
<dbReference type="Proteomes" id="UP001243844">
    <property type="component" value="Unassembled WGS sequence"/>
</dbReference>
<feature type="transmembrane region" description="Helical" evidence="4">
    <location>
        <begin position="339"/>
        <end position="362"/>
    </location>
</feature>
<evidence type="ECO:0000256" key="1">
    <source>
        <dbReference type="ARBA" id="ARBA00022692"/>
    </source>
</evidence>
<dbReference type="SUPFAM" id="SSF103473">
    <property type="entry name" value="MFS general substrate transporter"/>
    <property type="match status" value="1"/>
</dbReference>
<feature type="transmembrane region" description="Helical" evidence="4">
    <location>
        <begin position="368"/>
        <end position="390"/>
    </location>
</feature>